<keyword evidence="1" id="KW-0813">Transport</keyword>
<dbReference type="Gene3D" id="1.10.490.10">
    <property type="entry name" value="Globins"/>
    <property type="match status" value="1"/>
</dbReference>
<evidence type="ECO:0000313" key="6">
    <source>
        <dbReference type="EMBL" id="MBP1932966.1"/>
    </source>
</evidence>
<name>A0ABS4GRS1_9BACL</name>
<accession>A0ABS4GRS1</accession>
<evidence type="ECO:0000256" key="2">
    <source>
        <dbReference type="ARBA" id="ARBA00022617"/>
    </source>
</evidence>
<evidence type="ECO:0000313" key="7">
    <source>
        <dbReference type="Proteomes" id="UP001519343"/>
    </source>
</evidence>
<evidence type="ECO:0000256" key="1">
    <source>
        <dbReference type="ARBA" id="ARBA00022448"/>
    </source>
</evidence>
<dbReference type="Proteomes" id="UP001519343">
    <property type="component" value="Unassembled WGS sequence"/>
</dbReference>
<dbReference type="InterPro" id="IPR001486">
    <property type="entry name" value="Hemoglobin_trunc"/>
</dbReference>
<dbReference type="RefSeq" id="WP_209811187.1">
    <property type="nucleotide sequence ID" value="NZ_JAGGKT010000009.1"/>
</dbReference>
<proteinExistence type="inferred from homology"/>
<evidence type="ECO:0000256" key="4">
    <source>
        <dbReference type="ARBA" id="ARBA00023004"/>
    </source>
</evidence>
<dbReference type="Pfam" id="PF01152">
    <property type="entry name" value="Bac_globin"/>
    <property type="match status" value="1"/>
</dbReference>
<keyword evidence="2" id="KW-0349">Heme</keyword>
<dbReference type="SUPFAM" id="SSF46458">
    <property type="entry name" value="Globin-like"/>
    <property type="match status" value="1"/>
</dbReference>
<dbReference type="EMBL" id="JAGGKT010000009">
    <property type="protein sequence ID" value="MBP1932966.1"/>
    <property type="molecule type" value="Genomic_DNA"/>
</dbReference>
<reference evidence="6 7" key="1">
    <citation type="submission" date="2021-03" db="EMBL/GenBank/DDBJ databases">
        <title>Genomic Encyclopedia of Type Strains, Phase IV (KMG-IV): sequencing the most valuable type-strain genomes for metagenomic binning, comparative biology and taxonomic classification.</title>
        <authorList>
            <person name="Goeker M."/>
        </authorList>
    </citation>
    <scope>NUCLEOTIDE SEQUENCE [LARGE SCALE GENOMIC DNA]</scope>
    <source>
        <strain evidence="6 7">DSM 24738</strain>
    </source>
</reference>
<keyword evidence="3" id="KW-0479">Metal-binding</keyword>
<evidence type="ECO:0000256" key="3">
    <source>
        <dbReference type="ARBA" id="ARBA00022723"/>
    </source>
</evidence>
<evidence type="ECO:0000256" key="5">
    <source>
        <dbReference type="ARBA" id="ARBA00034496"/>
    </source>
</evidence>
<comment type="caution">
    <text evidence="6">The sequence shown here is derived from an EMBL/GenBank/DDBJ whole genome shotgun (WGS) entry which is preliminary data.</text>
</comment>
<protein>
    <submittedName>
        <fullName evidence="6">Hemoglobin</fullName>
    </submittedName>
</protein>
<keyword evidence="4" id="KW-0408">Iron</keyword>
<dbReference type="PANTHER" id="PTHR47366">
    <property type="entry name" value="TWO-ON-TWO HEMOGLOBIN-3"/>
    <property type="match status" value="1"/>
</dbReference>
<dbReference type="InterPro" id="IPR009050">
    <property type="entry name" value="Globin-like_sf"/>
</dbReference>
<keyword evidence="7" id="KW-1185">Reference proteome</keyword>
<dbReference type="InterPro" id="IPR044203">
    <property type="entry name" value="GlbO/GLB3-like"/>
</dbReference>
<organism evidence="6 7">
    <name type="scientific">Ammoniphilus resinae</name>
    <dbReference type="NCBI Taxonomy" id="861532"/>
    <lineage>
        <taxon>Bacteria</taxon>
        <taxon>Bacillati</taxon>
        <taxon>Bacillota</taxon>
        <taxon>Bacilli</taxon>
        <taxon>Bacillales</taxon>
        <taxon>Paenibacillaceae</taxon>
        <taxon>Aneurinibacillus group</taxon>
        <taxon>Ammoniphilus</taxon>
    </lineage>
</organism>
<gene>
    <name evidence="6" type="ORF">J2Z37_002977</name>
</gene>
<sequence>MTYSREATTDIYQQIGGAPTLQKLVDVFYPKVYAHPDLAPLFPDGVEEIKKKQFSFLSQLSGGPPLYTQNYGFGNMRQKHVQFEITEKRAKAWLSCMHEAMDEIGLSGPARDDLYSFLYQAAHRFVNTAETENR</sequence>
<dbReference type="InterPro" id="IPR012292">
    <property type="entry name" value="Globin/Proto"/>
</dbReference>
<dbReference type="PANTHER" id="PTHR47366:SF1">
    <property type="entry name" value="TWO-ON-TWO HEMOGLOBIN-3"/>
    <property type="match status" value="1"/>
</dbReference>
<comment type="similarity">
    <text evidence="5">Belongs to the truncated hemoglobin family. Group II subfamily.</text>
</comment>